<name>A0A445M9K8_ENSVE</name>
<reference evidence="1" key="1">
    <citation type="journal article" date="2018" name="Data Brief">
        <title>Genome sequence data from 17 accessions of Ensete ventricosum, a staple food crop for millions in Ethiopia.</title>
        <authorList>
            <person name="Yemataw Z."/>
            <person name="Muzemil S."/>
            <person name="Ambachew D."/>
            <person name="Tripathi L."/>
            <person name="Tesfaye K."/>
            <person name="Chala A."/>
            <person name="Farbos A."/>
            <person name="O'Neill P."/>
            <person name="Moore K."/>
            <person name="Grant M."/>
            <person name="Studholme D.J."/>
        </authorList>
    </citation>
    <scope>NUCLEOTIDE SEQUENCE [LARGE SCALE GENOMIC DNA]</scope>
    <source>
        <tissue evidence="1">Leaf</tissue>
    </source>
</reference>
<dbReference type="AlphaFoldDB" id="A0A445M9K8"/>
<sequence length="168" mass="20120">MRVRERFAKENTREQLEMMRMEATLERQGCKSECERSKKQQRQTFLTINRHQSKERCFGIAEGGTTADVLWSTSELRMGMRTTTTEICWKCCSCLHRRLLGSVDLVKGAYFVKAAGRQRRQELRWQEKWQLCHRLLSRMSEREIRRWEGKWHTAVCHILTATVHDRMR</sequence>
<dbReference type="EMBL" id="KV875475">
    <property type="protein sequence ID" value="RZR70930.1"/>
    <property type="molecule type" value="Genomic_DNA"/>
</dbReference>
<evidence type="ECO:0000313" key="1">
    <source>
        <dbReference type="EMBL" id="RZR70930.1"/>
    </source>
</evidence>
<proteinExistence type="predicted"/>
<accession>A0A445M9K8</accession>
<gene>
    <name evidence="1" type="ORF">BHM03_00002339</name>
</gene>
<organism evidence="1">
    <name type="scientific">Ensete ventricosum</name>
    <name type="common">Abyssinian banana</name>
    <name type="synonym">Musa ensete</name>
    <dbReference type="NCBI Taxonomy" id="4639"/>
    <lineage>
        <taxon>Eukaryota</taxon>
        <taxon>Viridiplantae</taxon>
        <taxon>Streptophyta</taxon>
        <taxon>Embryophyta</taxon>
        <taxon>Tracheophyta</taxon>
        <taxon>Spermatophyta</taxon>
        <taxon>Magnoliopsida</taxon>
        <taxon>Liliopsida</taxon>
        <taxon>Zingiberales</taxon>
        <taxon>Musaceae</taxon>
        <taxon>Ensete</taxon>
    </lineage>
</organism>
<dbReference type="Proteomes" id="UP000290560">
    <property type="component" value="Unassembled WGS sequence"/>
</dbReference>
<protein>
    <submittedName>
        <fullName evidence="1">Uncharacterized protein</fullName>
    </submittedName>
</protein>